<keyword evidence="1" id="KW-0378">Hydrolase</keyword>
<dbReference type="Gene3D" id="3.40.50.1820">
    <property type="entry name" value="alpha/beta hydrolase"/>
    <property type="match status" value="1"/>
</dbReference>
<feature type="domain" description="Alpha/beta hydrolase fold-3" evidence="2">
    <location>
        <begin position="95"/>
        <end position="312"/>
    </location>
</feature>
<dbReference type="GO" id="GO:0016787">
    <property type="term" value="F:hydrolase activity"/>
    <property type="evidence" value="ECO:0007669"/>
    <property type="project" value="UniProtKB-KW"/>
</dbReference>
<dbReference type="OrthoDB" id="408631at2759"/>
<accession>A0A420YLR4</accession>
<sequence length="341" mass="37282">MLSSSRPIQQPIHAEVRPHLDPEYVAFHDKYLQYLVPDDQKSWDGSARLGHSSLPPTESTPVAVGEIRDLNLGEFDVRIFTPDGPSPQLGWPVFIWLHGGGWAVGGINSNNDLCSVICQRARCVVVTVGYRLAPEHPYPAAFEDAVQAVKWVCGDEGSAQLGIDRSRIAVGGTSAGAQLAASLSLEAARMRPPIRLAFQLLVVPVIDNTATASTVWAANRNAPWLTPARMTWYRRMYFVDEASTREWQASPSFAPPCLLAKSPRTWIAVAEQDLLAPEGELYGEQLAAVWKSAGRTDAQVVVKTYEGSTHSILAMAGILSKGQELLQDTADRAAEWFHAEL</sequence>
<dbReference type="SUPFAM" id="SSF53474">
    <property type="entry name" value="alpha/beta-Hydrolases"/>
    <property type="match status" value="1"/>
</dbReference>
<dbReference type="InterPro" id="IPR029058">
    <property type="entry name" value="AB_hydrolase_fold"/>
</dbReference>
<evidence type="ECO:0000259" key="2">
    <source>
        <dbReference type="Pfam" id="PF07859"/>
    </source>
</evidence>
<proteinExistence type="predicted"/>
<dbReference type="PANTHER" id="PTHR48081">
    <property type="entry name" value="AB HYDROLASE SUPERFAMILY PROTEIN C4A8.06C"/>
    <property type="match status" value="1"/>
</dbReference>
<dbReference type="PANTHER" id="PTHR48081:SF8">
    <property type="entry name" value="ALPHA_BETA HYDROLASE FOLD-3 DOMAIN-CONTAINING PROTEIN-RELATED"/>
    <property type="match status" value="1"/>
</dbReference>
<dbReference type="Proteomes" id="UP000275385">
    <property type="component" value="Unassembled WGS sequence"/>
</dbReference>
<evidence type="ECO:0000256" key="1">
    <source>
        <dbReference type="ARBA" id="ARBA00022801"/>
    </source>
</evidence>
<comment type="caution">
    <text evidence="3">The sequence shown here is derived from an EMBL/GenBank/DDBJ whole genome shotgun (WGS) entry which is preliminary data.</text>
</comment>
<dbReference type="Pfam" id="PF07859">
    <property type="entry name" value="Abhydrolase_3"/>
    <property type="match status" value="1"/>
</dbReference>
<name>A0A420YLR4_9PEZI</name>
<dbReference type="STRING" id="177199.A0A420YLR4"/>
<protein>
    <recommendedName>
        <fullName evidence="2">Alpha/beta hydrolase fold-3 domain-containing protein</fullName>
    </recommendedName>
</protein>
<dbReference type="EMBL" id="QVQW01000003">
    <property type="protein sequence ID" value="RKU48833.1"/>
    <property type="molecule type" value="Genomic_DNA"/>
</dbReference>
<evidence type="ECO:0000313" key="4">
    <source>
        <dbReference type="Proteomes" id="UP000275385"/>
    </source>
</evidence>
<reference evidence="3 4" key="1">
    <citation type="submission" date="2018-08" db="EMBL/GenBank/DDBJ databases">
        <title>Draft genome of the lignicolous fungus Coniochaeta pulveracea.</title>
        <authorList>
            <person name="Borstlap C.J."/>
            <person name="De Witt R.N."/>
            <person name="Botha A."/>
            <person name="Volschenk H."/>
        </authorList>
    </citation>
    <scope>NUCLEOTIDE SEQUENCE [LARGE SCALE GENOMIC DNA]</scope>
    <source>
        <strain evidence="3 4">CAB683</strain>
    </source>
</reference>
<keyword evidence="4" id="KW-1185">Reference proteome</keyword>
<dbReference type="InterPro" id="IPR013094">
    <property type="entry name" value="AB_hydrolase_3"/>
</dbReference>
<dbReference type="InterPro" id="IPR050300">
    <property type="entry name" value="GDXG_lipolytic_enzyme"/>
</dbReference>
<gene>
    <name evidence="3" type="ORF">DL546_007234</name>
</gene>
<organism evidence="3 4">
    <name type="scientific">Coniochaeta pulveracea</name>
    <dbReference type="NCBI Taxonomy" id="177199"/>
    <lineage>
        <taxon>Eukaryota</taxon>
        <taxon>Fungi</taxon>
        <taxon>Dikarya</taxon>
        <taxon>Ascomycota</taxon>
        <taxon>Pezizomycotina</taxon>
        <taxon>Sordariomycetes</taxon>
        <taxon>Sordariomycetidae</taxon>
        <taxon>Coniochaetales</taxon>
        <taxon>Coniochaetaceae</taxon>
        <taxon>Coniochaeta</taxon>
    </lineage>
</organism>
<dbReference type="AlphaFoldDB" id="A0A420YLR4"/>
<evidence type="ECO:0000313" key="3">
    <source>
        <dbReference type="EMBL" id="RKU48833.1"/>
    </source>
</evidence>